<dbReference type="PANTHER" id="PTHR14052:SF0">
    <property type="entry name" value="ORIGIN RECOGNITION COMPLEX SUBUNIT 2"/>
    <property type="match status" value="1"/>
</dbReference>
<reference evidence="10" key="1">
    <citation type="submission" date="2022-11" db="EMBL/GenBank/DDBJ databases">
        <authorList>
            <person name="Kikuchi T."/>
        </authorList>
    </citation>
    <scope>NUCLEOTIDE SEQUENCE</scope>
    <source>
        <strain evidence="10">PS1010</strain>
    </source>
</reference>
<comment type="similarity">
    <text evidence="2 6">Belongs to the ORC2 family.</text>
</comment>
<gene>
    <name evidence="10" type="ORF">CAMP_LOCUS6181</name>
</gene>
<dbReference type="PANTHER" id="PTHR14052">
    <property type="entry name" value="ORIGIN RECOGNITION COMPLEX SUBUNIT 2"/>
    <property type="match status" value="1"/>
</dbReference>
<keyword evidence="11" id="KW-1185">Reference proteome</keyword>
<dbReference type="AlphaFoldDB" id="A0A9P1MX57"/>
<feature type="domain" description="Origin recognition complex subunit 2 RecA-like" evidence="8">
    <location>
        <begin position="103"/>
        <end position="258"/>
    </location>
</feature>
<dbReference type="GO" id="GO:0006260">
    <property type="term" value="P:DNA replication"/>
    <property type="evidence" value="ECO:0007669"/>
    <property type="project" value="UniProtKB-UniRule"/>
</dbReference>
<comment type="subcellular location">
    <subcellularLocation>
        <location evidence="1 6">Nucleus</location>
    </subcellularLocation>
</comment>
<dbReference type="InterPro" id="IPR056773">
    <property type="entry name" value="WHD_ORC2"/>
</dbReference>
<dbReference type="OrthoDB" id="20198at2759"/>
<evidence type="ECO:0000259" key="9">
    <source>
        <dbReference type="Pfam" id="PF24882"/>
    </source>
</evidence>
<dbReference type="GO" id="GO:0003688">
    <property type="term" value="F:DNA replication origin binding"/>
    <property type="evidence" value="ECO:0007669"/>
    <property type="project" value="UniProtKB-UniRule"/>
</dbReference>
<comment type="subunit">
    <text evidence="6">Component of the origin recognition complex (ORC).</text>
</comment>
<comment type="caution">
    <text evidence="10">The sequence shown here is derived from an EMBL/GenBank/DDBJ whole genome shotgun (WGS) entry which is preliminary data.</text>
</comment>
<evidence type="ECO:0000313" key="10">
    <source>
        <dbReference type="EMBL" id="CAI5443544.1"/>
    </source>
</evidence>
<proteinExistence type="inferred from homology"/>
<evidence type="ECO:0000256" key="6">
    <source>
        <dbReference type="RuleBase" id="RU368084"/>
    </source>
</evidence>
<name>A0A9P1MX57_9PELO</name>
<evidence type="ECO:0000256" key="1">
    <source>
        <dbReference type="ARBA" id="ARBA00004123"/>
    </source>
</evidence>
<comment type="function">
    <text evidence="6">Component of the origin recognition complex (ORC) that binds origins of replication. DNA-binding is ATP-dependent. ORC is required to assemble the pre-replication complex necessary to initiate DNA replication.</text>
</comment>
<dbReference type="Pfam" id="PF24882">
    <property type="entry name" value="WHD_ORC2"/>
    <property type="match status" value="1"/>
</dbReference>
<evidence type="ECO:0000256" key="2">
    <source>
        <dbReference type="ARBA" id="ARBA00007421"/>
    </source>
</evidence>
<evidence type="ECO:0000256" key="4">
    <source>
        <dbReference type="ARBA" id="ARBA00022705"/>
    </source>
</evidence>
<feature type="domain" description="Origin recognition complex subunit 2 winged-helix" evidence="9">
    <location>
        <begin position="320"/>
        <end position="371"/>
    </location>
</feature>
<evidence type="ECO:0000256" key="7">
    <source>
        <dbReference type="SAM" id="MobiDB-lite"/>
    </source>
</evidence>
<dbReference type="EMBL" id="CANHGI010000002">
    <property type="protein sequence ID" value="CAI5443544.1"/>
    <property type="molecule type" value="Genomic_DNA"/>
</dbReference>
<evidence type="ECO:0000256" key="5">
    <source>
        <dbReference type="ARBA" id="ARBA00023242"/>
    </source>
</evidence>
<evidence type="ECO:0000259" key="8">
    <source>
        <dbReference type="Pfam" id="PF04084"/>
    </source>
</evidence>
<accession>A0A9P1MX57</accession>
<dbReference type="InterPro" id="IPR056772">
    <property type="entry name" value="RecA-like_ORC2"/>
</dbReference>
<keyword evidence="5 6" id="KW-0539">Nucleus</keyword>
<sequence>MVKRLAKSSTTQNGGSPKKIEKFEAFQDETGDLAHSALESFFMQGKSAAERMNTGRMRRRDEIDENHDESAAPAEKSINLDCDLAKLRDFIQSKNESLKSERFLDDLDEKCMSKWTLYLAAGFNLLIHGIGSKRDVLTRFANSELSKFTWMRIDATHEESTPKIMLAEINTNLKLGITGKGLSTVDWARQISRQISKSDQQLILLIDNIEAADWRNEQEAICALLHNPKSVKLCATVDHVYSTFVWNSRQLSTLKFLHLTVNTFEMPLQELINGNSRILGLDAKFKQSCHTVTSLDVFWKSLAANSQKLFILFFRTYYPAKKAVNFWDLFNSARDDFIVSTDAALRTQIVEFKDHRVIRWSRGDDGSDQLSAMVDQTLITKFLETKGIRLFVDEEEENQ</sequence>
<evidence type="ECO:0000256" key="3">
    <source>
        <dbReference type="ARBA" id="ARBA00019080"/>
    </source>
</evidence>
<dbReference type="GO" id="GO:0005664">
    <property type="term" value="C:nuclear origin of replication recognition complex"/>
    <property type="evidence" value="ECO:0007669"/>
    <property type="project" value="UniProtKB-UniRule"/>
</dbReference>
<evidence type="ECO:0000313" key="11">
    <source>
        <dbReference type="Proteomes" id="UP001152747"/>
    </source>
</evidence>
<protein>
    <recommendedName>
        <fullName evidence="3 6">Origin recognition complex subunit 2</fullName>
    </recommendedName>
</protein>
<organism evidence="10 11">
    <name type="scientific">Caenorhabditis angaria</name>
    <dbReference type="NCBI Taxonomy" id="860376"/>
    <lineage>
        <taxon>Eukaryota</taxon>
        <taxon>Metazoa</taxon>
        <taxon>Ecdysozoa</taxon>
        <taxon>Nematoda</taxon>
        <taxon>Chromadorea</taxon>
        <taxon>Rhabditida</taxon>
        <taxon>Rhabditina</taxon>
        <taxon>Rhabditomorpha</taxon>
        <taxon>Rhabditoidea</taxon>
        <taxon>Rhabditidae</taxon>
        <taxon>Peloderinae</taxon>
        <taxon>Caenorhabditis</taxon>
    </lineage>
</organism>
<keyword evidence="4 6" id="KW-0235">DNA replication</keyword>
<dbReference type="InterPro" id="IPR007220">
    <property type="entry name" value="ORC2"/>
</dbReference>
<feature type="region of interest" description="Disordered" evidence="7">
    <location>
        <begin position="1"/>
        <end position="21"/>
    </location>
</feature>
<dbReference type="Proteomes" id="UP001152747">
    <property type="component" value="Unassembled WGS sequence"/>
</dbReference>
<dbReference type="Pfam" id="PF04084">
    <property type="entry name" value="RecA-like_ORC2"/>
    <property type="match status" value="1"/>
</dbReference>